<name>A0ACA9K137_9GLOM</name>
<reference evidence="1" key="1">
    <citation type="submission" date="2021-06" db="EMBL/GenBank/DDBJ databases">
        <authorList>
            <person name="Kallberg Y."/>
            <person name="Tangrot J."/>
            <person name="Rosling A."/>
        </authorList>
    </citation>
    <scope>NUCLEOTIDE SEQUENCE</scope>
    <source>
        <strain evidence="1">IL203A</strain>
    </source>
</reference>
<comment type="caution">
    <text evidence="1">The sequence shown here is derived from an EMBL/GenBank/DDBJ whole genome shotgun (WGS) entry which is preliminary data.</text>
</comment>
<evidence type="ECO:0000313" key="1">
    <source>
        <dbReference type="EMBL" id="CAG8445777.1"/>
    </source>
</evidence>
<organism evidence="1 2">
    <name type="scientific">Dentiscutata heterogama</name>
    <dbReference type="NCBI Taxonomy" id="1316150"/>
    <lineage>
        <taxon>Eukaryota</taxon>
        <taxon>Fungi</taxon>
        <taxon>Fungi incertae sedis</taxon>
        <taxon>Mucoromycota</taxon>
        <taxon>Glomeromycotina</taxon>
        <taxon>Glomeromycetes</taxon>
        <taxon>Diversisporales</taxon>
        <taxon>Gigasporaceae</taxon>
        <taxon>Dentiscutata</taxon>
    </lineage>
</organism>
<gene>
    <name evidence="1" type="ORF">DHETER_LOCUS551</name>
</gene>
<dbReference type="Proteomes" id="UP000789702">
    <property type="component" value="Unassembled WGS sequence"/>
</dbReference>
<dbReference type="EMBL" id="CAJVPU010000284">
    <property type="protein sequence ID" value="CAG8445777.1"/>
    <property type="molecule type" value="Genomic_DNA"/>
</dbReference>
<sequence>MQFKLHESGHSSSNLDTHDGALINGITITFSVVPTAFRRENGSIFIMNFCVAS</sequence>
<evidence type="ECO:0000313" key="2">
    <source>
        <dbReference type="Proteomes" id="UP000789702"/>
    </source>
</evidence>
<keyword evidence="2" id="KW-1185">Reference proteome</keyword>
<protein>
    <submittedName>
        <fullName evidence="1">16089_t:CDS:1</fullName>
    </submittedName>
</protein>
<accession>A0ACA9K137</accession>
<proteinExistence type="predicted"/>